<feature type="non-terminal residue" evidence="1">
    <location>
        <position position="192"/>
    </location>
</feature>
<accession>A0A9N9H2V6</accession>
<sequence length="192" mass="22190">MCIYLLNLPDHQIFNTSTLLQMMIYPQGDRKEEIFSIYLQKKACEFINTSFYKHNHTIGALELENKNFNLHIKKLKSSCSLFIQVARAKQFKKKQVSKIQASICKASKVHPAQFQKEVNKLFRVNNNKYNVKFVKLATDISTIGRALICVTLNVEDFENFHKSLCAGIESALNGFTKWMETWIHLPLGICQL</sequence>
<organism evidence="1 2">
    <name type="scientific">Dentiscutata erythropus</name>
    <dbReference type="NCBI Taxonomy" id="1348616"/>
    <lineage>
        <taxon>Eukaryota</taxon>
        <taxon>Fungi</taxon>
        <taxon>Fungi incertae sedis</taxon>
        <taxon>Mucoromycota</taxon>
        <taxon>Glomeromycotina</taxon>
        <taxon>Glomeromycetes</taxon>
        <taxon>Diversisporales</taxon>
        <taxon>Gigasporaceae</taxon>
        <taxon>Dentiscutata</taxon>
    </lineage>
</organism>
<dbReference type="OrthoDB" id="2368423at2759"/>
<proteinExistence type="predicted"/>
<reference evidence="1" key="1">
    <citation type="submission" date="2021-06" db="EMBL/GenBank/DDBJ databases">
        <authorList>
            <person name="Kallberg Y."/>
            <person name="Tangrot J."/>
            <person name="Rosling A."/>
        </authorList>
    </citation>
    <scope>NUCLEOTIDE SEQUENCE</scope>
    <source>
        <strain evidence="1">MA453B</strain>
    </source>
</reference>
<evidence type="ECO:0000313" key="2">
    <source>
        <dbReference type="Proteomes" id="UP000789405"/>
    </source>
</evidence>
<dbReference type="AlphaFoldDB" id="A0A9N9H2V6"/>
<protein>
    <submittedName>
        <fullName evidence="1">1068_t:CDS:1</fullName>
    </submittedName>
</protein>
<feature type="non-terminal residue" evidence="1">
    <location>
        <position position="1"/>
    </location>
</feature>
<dbReference type="EMBL" id="CAJVPY010005976">
    <property type="protein sequence ID" value="CAG8654029.1"/>
    <property type="molecule type" value="Genomic_DNA"/>
</dbReference>
<dbReference type="Proteomes" id="UP000789405">
    <property type="component" value="Unassembled WGS sequence"/>
</dbReference>
<keyword evidence="2" id="KW-1185">Reference proteome</keyword>
<name>A0A9N9H2V6_9GLOM</name>
<gene>
    <name evidence="1" type="ORF">DERYTH_LOCUS10342</name>
</gene>
<evidence type="ECO:0000313" key="1">
    <source>
        <dbReference type="EMBL" id="CAG8654029.1"/>
    </source>
</evidence>
<comment type="caution">
    <text evidence="1">The sequence shown here is derived from an EMBL/GenBank/DDBJ whole genome shotgun (WGS) entry which is preliminary data.</text>
</comment>